<dbReference type="InterPro" id="IPR047324">
    <property type="entry name" value="LbH_gamma_CA-like"/>
</dbReference>
<dbReference type="SUPFAM" id="SSF51161">
    <property type="entry name" value="Trimeric LpxA-like enzymes"/>
    <property type="match status" value="1"/>
</dbReference>
<dbReference type="PANTHER" id="PTHR13061">
    <property type="entry name" value="DYNACTIN SUBUNIT P25"/>
    <property type="match status" value="1"/>
</dbReference>
<dbReference type="Proteomes" id="UP000036338">
    <property type="component" value="Unassembled WGS sequence"/>
</dbReference>
<dbReference type="RefSeq" id="WP_048244854.1">
    <property type="nucleotide sequence ID" value="NZ_LDWR01000014.1"/>
</dbReference>
<dbReference type="EMBL" id="LDWR01000014">
    <property type="protein sequence ID" value="KML60427.1"/>
    <property type="molecule type" value="Genomic_DNA"/>
</dbReference>
<comment type="caution">
    <text evidence="1">The sequence shown here is derived from an EMBL/GenBank/DDBJ whole genome shotgun (WGS) entry which is preliminary data.</text>
</comment>
<evidence type="ECO:0000313" key="2">
    <source>
        <dbReference type="Proteomes" id="UP000036338"/>
    </source>
</evidence>
<evidence type="ECO:0008006" key="3">
    <source>
        <dbReference type="Google" id="ProtNLM"/>
    </source>
</evidence>
<name>A0A0J5XC54_BURCE</name>
<evidence type="ECO:0000313" key="1">
    <source>
        <dbReference type="EMBL" id="KML60427.1"/>
    </source>
</evidence>
<reference evidence="1 2" key="1">
    <citation type="submission" date="2015-05" db="EMBL/GenBank/DDBJ databases">
        <title>Draft genome of Burkholderia cepacia LK29.</title>
        <authorList>
            <person name="Chan X.Y."/>
        </authorList>
    </citation>
    <scope>NUCLEOTIDE SEQUENCE [LARGE SCALE GENOMIC DNA]</scope>
    <source>
        <strain evidence="1 2">LK29</strain>
    </source>
</reference>
<dbReference type="InterPro" id="IPR011004">
    <property type="entry name" value="Trimer_LpxA-like_sf"/>
</dbReference>
<dbReference type="PANTHER" id="PTHR13061:SF29">
    <property type="entry name" value="GAMMA CARBONIC ANHYDRASE-LIKE 1, MITOCHONDRIAL-RELATED"/>
    <property type="match status" value="1"/>
</dbReference>
<proteinExistence type="predicted"/>
<organism evidence="1 2">
    <name type="scientific">Burkholderia cepacia</name>
    <name type="common">Pseudomonas cepacia</name>
    <dbReference type="NCBI Taxonomy" id="292"/>
    <lineage>
        <taxon>Bacteria</taxon>
        <taxon>Pseudomonadati</taxon>
        <taxon>Pseudomonadota</taxon>
        <taxon>Betaproteobacteria</taxon>
        <taxon>Burkholderiales</taxon>
        <taxon>Burkholderiaceae</taxon>
        <taxon>Burkholderia</taxon>
        <taxon>Burkholderia cepacia complex</taxon>
    </lineage>
</organism>
<sequence length="175" mass="18791">MAIYRLSDRTPTIHDSVFVADTAAVIGNVHLAAHSSVWFGAVLRGDTEPLSIGEGCNIQDGAVLHTEKGFPLELDSHITVGHQAVLHGCSIGGGSLIGIQAVVLDGARIGRQSLVGAGAIVTSGKEFPDRALILGSPAKVVRMLSDEEVIKLQTNIYFYAEQRRPHFREKLLRID</sequence>
<dbReference type="CDD" id="cd04645">
    <property type="entry name" value="LbH_gamma_CA_like"/>
    <property type="match status" value="1"/>
</dbReference>
<dbReference type="PATRIC" id="fig|292.27.peg.1277"/>
<dbReference type="InterPro" id="IPR050484">
    <property type="entry name" value="Transf_Hexapept/Carb_Anhydrase"/>
</dbReference>
<dbReference type="Gene3D" id="2.160.10.10">
    <property type="entry name" value="Hexapeptide repeat proteins"/>
    <property type="match status" value="1"/>
</dbReference>
<protein>
    <recommendedName>
        <fullName evidence="3">Gamma carbonic anhydrase family protein</fullName>
    </recommendedName>
</protein>
<dbReference type="AlphaFoldDB" id="A0A0J5XC54"/>
<accession>A0A0J5XC54</accession>
<gene>
    <name evidence="1" type="ORF">VL15_08495</name>
</gene>